<name>A0AAE8M085_9HYPO</name>
<evidence type="ECO:0000256" key="1">
    <source>
        <dbReference type="SAM" id="MobiDB-lite"/>
    </source>
</evidence>
<protein>
    <recommendedName>
        <fullName evidence="2">BTB domain-containing protein</fullName>
    </recommendedName>
</protein>
<accession>A0AAE8M085</accession>
<dbReference type="PROSITE" id="PS50097">
    <property type="entry name" value="BTB"/>
    <property type="match status" value="1"/>
</dbReference>
<dbReference type="Proteomes" id="UP001187734">
    <property type="component" value="Unassembled WGS sequence"/>
</dbReference>
<dbReference type="SUPFAM" id="SSF54695">
    <property type="entry name" value="POZ domain"/>
    <property type="match status" value="1"/>
</dbReference>
<gene>
    <name evidence="3" type="ORF">FTOL_01525</name>
</gene>
<dbReference type="EMBL" id="ONZP01000046">
    <property type="protein sequence ID" value="SPJ71797.1"/>
    <property type="molecule type" value="Genomic_DNA"/>
</dbReference>
<feature type="region of interest" description="Disordered" evidence="1">
    <location>
        <begin position="1"/>
        <end position="29"/>
    </location>
</feature>
<sequence>MVQGASGSGPLPIQESFQKATSSKRPSRYIFDSNGDTQLILNTYKAQPFNWQGEAVWVGEERPIWKYLKEKKENTKEMEKDLPPPTPSTPPPALLESPISITVPFREAIDMRSAGFDGVVYTRPNFSDEEDMETGYTDAETNSNSSNLRVQDWHYGETSGNLPDQVEIRMLVSAKHLALASSYFEKMFAGPFTEGKLDHSGLRQVTASDWDPEAFNIILTIIHGYHRDVPRSLNLEMLAKLAMIVDYYQCHESVELYADIWLESLKSKIPTAYGKDCILCMFISWVFVQPDIFQKMTRLALRHSGKLIEAENFPIPTDLLEQIDKARQNSLGDIFSAIYDLLDLLQEEPVCSYECSSMLLGLLTKELRKHGILSPRSAQPFYGFSIEGSKDIINGFRTPHWYIARGAKSNGNHSCTIQQKLSPALDKVENGLRIFDLQDFQFAKGHKRS</sequence>
<dbReference type="CDD" id="cd18186">
    <property type="entry name" value="BTB_POZ_ZBTB_KLHL-like"/>
    <property type="match status" value="1"/>
</dbReference>
<keyword evidence="4" id="KW-1185">Reference proteome</keyword>
<dbReference type="Pfam" id="PF00651">
    <property type="entry name" value="BTB"/>
    <property type="match status" value="1"/>
</dbReference>
<evidence type="ECO:0000313" key="4">
    <source>
        <dbReference type="Proteomes" id="UP001187734"/>
    </source>
</evidence>
<organism evidence="3 4">
    <name type="scientific">Fusarium torulosum</name>
    <dbReference type="NCBI Taxonomy" id="33205"/>
    <lineage>
        <taxon>Eukaryota</taxon>
        <taxon>Fungi</taxon>
        <taxon>Dikarya</taxon>
        <taxon>Ascomycota</taxon>
        <taxon>Pezizomycotina</taxon>
        <taxon>Sordariomycetes</taxon>
        <taxon>Hypocreomycetidae</taxon>
        <taxon>Hypocreales</taxon>
        <taxon>Nectriaceae</taxon>
        <taxon>Fusarium</taxon>
    </lineage>
</organism>
<evidence type="ECO:0000259" key="2">
    <source>
        <dbReference type="PROSITE" id="PS50097"/>
    </source>
</evidence>
<dbReference type="InterPro" id="IPR011333">
    <property type="entry name" value="SKP1/BTB/POZ_sf"/>
</dbReference>
<feature type="compositionally biased region" description="Pro residues" evidence="1">
    <location>
        <begin position="83"/>
        <end position="93"/>
    </location>
</feature>
<dbReference type="InterPro" id="IPR000210">
    <property type="entry name" value="BTB/POZ_dom"/>
</dbReference>
<dbReference type="AlphaFoldDB" id="A0AAE8M085"/>
<feature type="region of interest" description="Disordered" evidence="1">
    <location>
        <begin position="75"/>
        <end position="95"/>
    </location>
</feature>
<reference evidence="3" key="1">
    <citation type="submission" date="2018-03" db="EMBL/GenBank/DDBJ databases">
        <authorList>
            <person name="Guldener U."/>
        </authorList>
    </citation>
    <scope>NUCLEOTIDE SEQUENCE</scope>
</reference>
<dbReference type="Gene3D" id="3.30.710.10">
    <property type="entry name" value="Potassium Channel Kv1.1, Chain A"/>
    <property type="match status" value="1"/>
</dbReference>
<proteinExistence type="predicted"/>
<feature type="domain" description="BTB" evidence="2">
    <location>
        <begin position="177"/>
        <end position="231"/>
    </location>
</feature>
<feature type="compositionally biased region" description="Polar residues" evidence="1">
    <location>
        <begin position="15"/>
        <end position="24"/>
    </location>
</feature>
<evidence type="ECO:0000313" key="3">
    <source>
        <dbReference type="EMBL" id="SPJ71797.1"/>
    </source>
</evidence>
<comment type="caution">
    <text evidence="3">The sequence shown here is derived from an EMBL/GenBank/DDBJ whole genome shotgun (WGS) entry which is preliminary data.</text>
</comment>